<dbReference type="InterPro" id="IPR036291">
    <property type="entry name" value="NAD(P)-bd_dom_sf"/>
</dbReference>
<dbReference type="GO" id="GO:0016491">
    <property type="term" value="F:oxidoreductase activity"/>
    <property type="evidence" value="ECO:0007669"/>
    <property type="project" value="UniProtKB-KW"/>
</dbReference>
<evidence type="ECO:0000256" key="1">
    <source>
        <dbReference type="ARBA" id="ARBA00022857"/>
    </source>
</evidence>
<organism evidence="4 5">
    <name type="scientific">Hibiscus trionum</name>
    <name type="common">Flower of an hour</name>
    <dbReference type="NCBI Taxonomy" id="183268"/>
    <lineage>
        <taxon>Eukaryota</taxon>
        <taxon>Viridiplantae</taxon>
        <taxon>Streptophyta</taxon>
        <taxon>Embryophyta</taxon>
        <taxon>Tracheophyta</taxon>
        <taxon>Spermatophyta</taxon>
        <taxon>Magnoliopsida</taxon>
        <taxon>eudicotyledons</taxon>
        <taxon>Gunneridae</taxon>
        <taxon>Pentapetalae</taxon>
        <taxon>rosids</taxon>
        <taxon>malvids</taxon>
        <taxon>Malvales</taxon>
        <taxon>Malvaceae</taxon>
        <taxon>Malvoideae</taxon>
        <taxon>Hibiscus</taxon>
    </lineage>
</organism>
<evidence type="ECO:0000256" key="2">
    <source>
        <dbReference type="ARBA" id="ARBA00023002"/>
    </source>
</evidence>
<dbReference type="InterPro" id="IPR045312">
    <property type="entry name" value="PCBER-like"/>
</dbReference>
<dbReference type="Proteomes" id="UP001165190">
    <property type="component" value="Unassembled WGS sequence"/>
</dbReference>
<keyword evidence="2" id="KW-0560">Oxidoreductase</keyword>
<keyword evidence="5" id="KW-1185">Reference proteome</keyword>
<dbReference type="InterPro" id="IPR050608">
    <property type="entry name" value="NmrA-type/Isoflavone_red_sf"/>
</dbReference>
<dbReference type="SUPFAM" id="SSF51735">
    <property type="entry name" value="NAD(P)-binding Rossmann-fold domains"/>
    <property type="match status" value="1"/>
</dbReference>
<dbReference type="AlphaFoldDB" id="A0A9W7INS3"/>
<dbReference type="EMBL" id="BSYR01000035">
    <property type="protein sequence ID" value="GMI99942.1"/>
    <property type="molecule type" value="Genomic_DNA"/>
</dbReference>
<feature type="domain" description="NmrA-like" evidence="3">
    <location>
        <begin position="9"/>
        <end position="306"/>
    </location>
</feature>
<gene>
    <name evidence="4" type="ORF">HRI_003663500</name>
</gene>
<proteinExistence type="predicted"/>
<evidence type="ECO:0000313" key="4">
    <source>
        <dbReference type="EMBL" id="GMI99942.1"/>
    </source>
</evidence>
<name>A0A9W7INS3_HIBTR</name>
<dbReference type="Gene3D" id="3.40.50.720">
    <property type="entry name" value="NAD(P)-binding Rossmann-like Domain"/>
    <property type="match status" value="1"/>
</dbReference>
<comment type="caution">
    <text evidence="4">The sequence shown here is derived from an EMBL/GenBank/DDBJ whole genome shotgun (WGS) entry which is preliminary data.</text>
</comment>
<dbReference type="OrthoDB" id="419598at2759"/>
<dbReference type="Pfam" id="PF05368">
    <property type="entry name" value="NmrA"/>
    <property type="match status" value="1"/>
</dbReference>
<dbReference type="Gene3D" id="3.90.25.10">
    <property type="entry name" value="UDP-galactose 4-epimerase, domain 1"/>
    <property type="match status" value="1"/>
</dbReference>
<sequence length="343" mass="38182">MTVSTSNGCVLIVGATGFIGRFVAEASLDAGRPTYVLVRPSSENHSKNKVHKALQDRGAVLLNGVANDKELMVKLLKEHRIETVISAVGGDKILDQLSLVEPISSAGTVKRFLPSEFGHDVDRADPVEPGIQMYKEKRQVRRLVEKLDIPFTYICCNSIASWPYYDNRHPSEVIPPLDQFQIYGDGSVKAYFVAGTDIGKFTMKTVDDIRTVNKSVHFRPACNFYNMNELAALWERKIRRTLPRVTVTEDDLLSVAAEKRIPQSIVASFTHDIFIKGCQVNFSIEGPNETEVSSLYPNEPFRTLDECFNDFLVKMKGENTKQSNEIPAPKPVVEALAITATCA</sequence>
<dbReference type="PANTHER" id="PTHR43349">
    <property type="entry name" value="PINORESINOL REDUCTASE-RELATED"/>
    <property type="match status" value="1"/>
</dbReference>
<evidence type="ECO:0000313" key="5">
    <source>
        <dbReference type="Proteomes" id="UP001165190"/>
    </source>
</evidence>
<keyword evidence="1" id="KW-0521">NADP</keyword>
<evidence type="ECO:0000259" key="3">
    <source>
        <dbReference type="Pfam" id="PF05368"/>
    </source>
</evidence>
<dbReference type="CDD" id="cd05259">
    <property type="entry name" value="PCBER_SDR_a"/>
    <property type="match status" value="1"/>
</dbReference>
<accession>A0A9W7INS3</accession>
<protein>
    <recommendedName>
        <fullName evidence="3">NmrA-like domain-containing protein</fullName>
    </recommendedName>
</protein>
<dbReference type="InterPro" id="IPR008030">
    <property type="entry name" value="NmrA-like"/>
</dbReference>
<reference evidence="4" key="1">
    <citation type="submission" date="2023-05" db="EMBL/GenBank/DDBJ databases">
        <title>Genome and transcriptome analyses reveal genes involved in the formation of fine ridges on petal epidermal cells in Hibiscus trionum.</title>
        <authorList>
            <person name="Koshimizu S."/>
            <person name="Masuda S."/>
            <person name="Ishii T."/>
            <person name="Shirasu K."/>
            <person name="Hoshino A."/>
            <person name="Arita M."/>
        </authorList>
    </citation>
    <scope>NUCLEOTIDE SEQUENCE</scope>
    <source>
        <strain evidence="4">Hamamatsu line</strain>
    </source>
</reference>
<dbReference type="PANTHER" id="PTHR43349:SF16">
    <property type="entry name" value="LEUCANTHOCYANIDIN REDUCTASE"/>
    <property type="match status" value="1"/>
</dbReference>